<sequence>MAKQIYELIGVKVKEKLSKITYAGTYAGKIGYHLMVEVDDRPEIKKIYAYQDSVGLTGSVDIEESNYADQRYLFYCHLNDRKYYLIGWKELNNNSSLK</sequence>
<dbReference type="EMBL" id="CAJVQB010057732">
    <property type="protein sequence ID" value="CAG8838300.1"/>
    <property type="molecule type" value="Genomic_DNA"/>
</dbReference>
<organism evidence="1 2">
    <name type="scientific">Gigaspora margarita</name>
    <dbReference type="NCBI Taxonomy" id="4874"/>
    <lineage>
        <taxon>Eukaryota</taxon>
        <taxon>Fungi</taxon>
        <taxon>Fungi incertae sedis</taxon>
        <taxon>Mucoromycota</taxon>
        <taxon>Glomeromycotina</taxon>
        <taxon>Glomeromycetes</taxon>
        <taxon>Diversisporales</taxon>
        <taxon>Gigasporaceae</taxon>
        <taxon>Gigaspora</taxon>
    </lineage>
</organism>
<proteinExistence type="predicted"/>
<gene>
    <name evidence="1" type="ORF">GMARGA_LOCUS33906</name>
</gene>
<reference evidence="1 2" key="1">
    <citation type="submission" date="2021-06" db="EMBL/GenBank/DDBJ databases">
        <authorList>
            <person name="Kallberg Y."/>
            <person name="Tangrot J."/>
            <person name="Rosling A."/>
        </authorList>
    </citation>
    <scope>NUCLEOTIDE SEQUENCE [LARGE SCALE GENOMIC DNA]</scope>
    <source>
        <strain evidence="1 2">120-4 pot B 10/14</strain>
    </source>
</reference>
<dbReference type="Proteomes" id="UP000789901">
    <property type="component" value="Unassembled WGS sequence"/>
</dbReference>
<comment type="caution">
    <text evidence="1">The sequence shown here is derived from an EMBL/GenBank/DDBJ whole genome shotgun (WGS) entry which is preliminary data.</text>
</comment>
<name>A0ABN7WR06_GIGMA</name>
<accession>A0ABN7WR06</accession>
<evidence type="ECO:0000313" key="1">
    <source>
        <dbReference type="EMBL" id="CAG8838300.1"/>
    </source>
</evidence>
<protein>
    <submittedName>
        <fullName evidence="1">20250_t:CDS:1</fullName>
    </submittedName>
</protein>
<evidence type="ECO:0000313" key="2">
    <source>
        <dbReference type="Proteomes" id="UP000789901"/>
    </source>
</evidence>
<keyword evidence="2" id="KW-1185">Reference proteome</keyword>